<sequence length="67" mass="6697">MANIKLALAGNGPVSSVASRAAHNRSVGSRAASAAKSFIAAVNKADNALAGYMADLAKARNQGVVKD</sequence>
<reference evidence="1 2" key="1">
    <citation type="submission" date="2020-07" db="EMBL/GenBank/DDBJ databases">
        <title>Taxonomic revisions and descriptions of new bacterial species based on genomic comparisons in the high-G+C-content subgroup of the family Alcaligenaceae.</title>
        <authorList>
            <person name="Szabo A."/>
            <person name="Felfoldi T."/>
        </authorList>
    </citation>
    <scope>NUCLEOTIDE SEQUENCE [LARGE SCALE GENOMIC DNA]</scope>
    <source>
        <strain evidence="1 2">DSM 25667</strain>
    </source>
</reference>
<dbReference type="RefSeq" id="WP_130038408.1">
    <property type="nucleotide sequence ID" value="NZ_JACCEV010000001.1"/>
</dbReference>
<accession>A0A853GWA6</accession>
<dbReference type="EMBL" id="JACCEV010000001">
    <property type="protein sequence ID" value="NYT84422.1"/>
    <property type="molecule type" value="Genomic_DNA"/>
</dbReference>
<keyword evidence="2" id="KW-1185">Reference proteome</keyword>
<evidence type="ECO:0000313" key="1">
    <source>
        <dbReference type="EMBL" id="NYT84422.1"/>
    </source>
</evidence>
<organism evidence="1 2">
    <name type="scientific">Pollutimonas harenae</name>
    <dbReference type="NCBI Taxonomy" id="657015"/>
    <lineage>
        <taxon>Bacteria</taxon>
        <taxon>Pseudomonadati</taxon>
        <taxon>Pseudomonadota</taxon>
        <taxon>Betaproteobacteria</taxon>
        <taxon>Burkholderiales</taxon>
        <taxon>Alcaligenaceae</taxon>
        <taxon>Pollutimonas</taxon>
    </lineage>
</organism>
<protein>
    <submittedName>
        <fullName evidence="1">Uncharacterized protein</fullName>
    </submittedName>
</protein>
<name>A0A853GWA6_9BURK</name>
<dbReference type="Proteomes" id="UP000554144">
    <property type="component" value="Unassembled WGS sequence"/>
</dbReference>
<gene>
    <name evidence="1" type="ORF">H0A62_02295</name>
</gene>
<evidence type="ECO:0000313" key="2">
    <source>
        <dbReference type="Proteomes" id="UP000554144"/>
    </source>
</evidence>
<comment type="caution">
    <text evidence="1">The sequence shown here is derived from an EMBL/GenBank/DDBJ whole genome shotgun (WGS) entry which is preliminary data.</text>
</comment>
<dbReference type="AlphaFoldDB" id="A0A853GWA6"/>
<proteinExistence type="predicted"/>